<gene>
    <name evidence="1" type="ORF">HNP73_002279</name>
</gene>
<evidence type="ECO:0000313" key="2">
    <source>
        <dbReference type="Proteomes" id="UP000549457"/>
    </source>
</evidence>
<dbReference type="Proteomes" id="UP000549457">
    <property type="component" value="Unassembled WGS sequence"/>
</dbReference>
<evidence type="ECO:0008006" key="3">
    <source>
        <dbReference type="Google" id="ProtNLM"/>
    </source>
</evidence>
<sequence length="62" mass="6364">MTAAEVETVYEALALGIDAAGGESELFLAKVALLLAREIGDPERAVALIESAGRHLGDRAAA</sequence>
<proteinExistence type="predicted"/>
<protein>
    <recommendedName>
        <fullName evidence="3">DUF2783 domain-containing protein</fullName>
    </recommendedName>
</protein>
<keyword evidence="2" id="KW-1185">Reference proteome</keyword>
<dbReference type="AlphaFoldDB" id="A0A840SSN5"/>
<reference evidence="1 2" key="1">
    <citation type="submission" date="2020-08" db="EMBL/GenBank/DDBJ databases">
        <title>Genomic Encyclopedia of Type Strains, Phase IV (KMG-IV): sequencing the most valuable type-strain genomes for metagenomic binning, comparative biology and taxonomic classification.</title>
        <authorList>
            <person name="Goeker M."/>
        </authorList>
    </citation>
    <scope>NUCLEOTIDE SEQUENCE [LARGE SCALE GENOMIC DNA]</scope>
    <source>
        <strain evidence="1 2">DSM 101730</strain>
    </source>
</reference>
<organism evidence="1 2">
    <name type="scientific">Amaricoccus macauensis</name>
    <dbReference type="NCBI Taxonomy" id="57001"/>
    <lineage>
        <taxon>Bacteria</taxon>
        <taxon>Pseudomonadati</taxon>
        <taxon>Pseudomonadota</taxon>
        <taxon>Alphaproteobacteria</taxon>
        <taxon>Rhodobacterales</taxon>
        <taxon>Paracoccaceae</taxon>
        <taxon>Amaricoccus</taxon>
    </lineage>
</organism>
<dbReference type="EMBL" id="JACHFM010000002">
    <property type="protein sequence ID" value="MBB5222343.1"/>
    <property type="molecule type" value="Genomic_DNA"/>
</dbReference>
<evidence type="ECO:0000313" key="1">
    <source>
        <dbReference type="EMBL" id="MBB5222343.1"/>
    </source>
</evidence>
<accession>A0A840SSN5</accession>
<dbReference type="RefSeq" id="WP_184149018.1">
    <property type="nucleotide sequence ID" value="NZ_JACHFM010000002.1"/>
</dbReference>
<name>A0A840SSN5_9RHOB</name>
<comment type="caution">
    <text evidence="1">The sequence shown here is derived from an EMBL/GenBank/DDBJ whole genome shotgun (WGS) entry which is preliminary data.</text>
</comment>